<protein>
    <recommendedName>
        <fullName evidence="4">[histone H3]-dimethyl-L-lysine(36) demethylase</fullName>
        <ecNumber evidence="4">1.14.11.27</ecNumber>
    </recommendedName>
</protein>
<evidence type="ECO:0000256" key="18">
    <source>
        <dbReference type="SAM" id="MobiDB-lite"/>
    </source>
</evidence>
<sequence length="1025" mass="115051">MVREMIGADLTVGFVQQYGFNIPLLFKDKAGLGIRVPSTNFSIKDVRMCVGSKRKLDVMDVNTQKNTTMTMKEWQEYYDNPHKDKLQNVISLEFSHTRLDNYIQSPALVRMIDWCDVVWPSHLKEAQTEETNVLDRMMYPKVQKYCLMSVKNCFTDFHIDFGGTSVWYHILKGSKVFWLIPPTEKNLVLFEKWVLSGKQSDVFFGDTVEKCARVYLTAGNTFFIPSGWIHAVYTPTDSLVFGGNFLHSFGIVKQLKIAQVEDTTKVPQKFRYPFFTEMLWYVLAKYVYTLLGRSHLEGEPDRQNELVNAPHVHLTHYELFGLKEIVMYLYDLPSQKKNVPELIKDPVALIKDVRNLVERHCKDSAEFAITGRPVLHPDLNKSFQLAETQYDDHQPLGENDNSFGVESSSDQPGQQFLTPHQLPNKTGPRGPYKKHQQAYTSPTGHNLDRSNPNNTPRRRRTRCKICEACQRSDCSECSFCLDMVKFGGPGRAKQTCMMRQCLQPMLPVTAQCVFCNLDGWKQTPVSPQAKLQSSLEGPSSLMECSICYEISHPECAQRSTQTASGVVNEDLPNSWECPKCCDAGKNNDYKPRHFRARQKSSEIRRMSVSDASPLPDNKLSPVGGDGGVGMSSDSEIDSKSNIRKLLVTSPQPVMNLIKLEVKQENASPSPTETAILDGHTIVKRRKSDDGSMCSSLHESVEIIETNIPRKKSTLRTQLAQQIVGSTNKVLKKPSYVVRPGNVANSSNSSSVNYALDPNCMLAVFRYLPSETLVTCSMVCKTWSTLSVDPSLWKIMNCAHHKLSSSLLAAIVRRQPEHLILDWTVLAKRQLAWLIARIPALKTLSMQGVPIGAVLGLHTCLCPPLQSLDLSFVRGLNDSAIRDLVSPPKDSRPGLTDSKSRLRNLKILKLAGTDISDVALRYITQGVPSLTHLDLSSCQRVTDAGVAQIGTCPSAINTLVELDLSSCKLVTESCLEYLSKCEALTWLDLRHVPQVSTQAVIKFAAKSKHNLQVRDVKLVDKRKNDK</sequence>
<dbReference type="InterPro" id="IPR041070">
    <property type="entry name" value="JHD"/>
</dbReference>
<dbReference type="GO" id="GO:0140680">
    <property type="term" value="F:histone H3K36me/H3K36me2 demethylase activity"/>
    <property type="evidence" value="ECO:0007669"/>
    <property type="project" value="UniProtKB-EC"/>
</dbReference>
<feature type="domain" description="CXXC-type" evidence="20">
    <location>
        <begin position="456"/>
        <end position="502"/>
    </location>
</feature>
<dbReference type="InterPro" id="IPR032675">
    <property type="entry name" value="LRR_dom_sf"/>
</dbReference>
<dbReference type="SUPFAM" id="SSF57802">
    <property type="entry name" value="Rubredoxin-like"/>
    <property type="match status" value="1"/>
</dbReference>
<feature type="domain" description="Rubredoxin-like" evidence="19">
    <location>
        <begin position="539"/>
        <end position="592"/>
    </location>
</feature>
<dbReference type="Pfam" id="PF17811">
    <property type="entry name" value="JHD"/>
    <property type="match status" value="1"/>
</dbReference>
<comment type="similarity">
    <text evidence="3">Belongs to the JHDM1 histone demethylase family.</text>
</comment>
<evidence type="ECO:0000256" key="12">
    <source>
        <dbReference type="ARBA" id="ARBA00023004"/>
    </source>
</evidence>
<evidence type="ECO:0000256" key="13">
    <source>
        <dbReference type="ARBA" id="ARBA00023015"/>
    </source>
</evidence>
<keyword evidence="5" id="KW-0678">Repressor</keyword>
<dbReference type="EMBL" id="WJQU01002367">
    <property type="protein sequence ID" value="KAJ6632951.1"/>
    <property type="molecule type" value="Genomic_DNA"/>
</dbReference>
<evidence type="ECO:0000256" key="2">
    <source>
        <dbReference type="ARBA" id="ARBA00004123"/>
    </source>
</evidence>
<dbReference type="InterPro" id="IPR019787">
    <property type="entry name" value="Znf_PHD-finger"/>
</dbReference>
<evidence type="ECO:0000256" key="16">
    <source>
        <dbReference type="ARBA" id="ARBA00047915"/>
    </source>
</evidence>
<dbReference type="Gene3D" id="2.60.120.650">
    <property type="entry name" value="Cupin"/>
    <property type="match status" value="1"/>
</dbReference>
<keyword evidence="7 17" id="KW-0863">Zinc-finger</keyword>
<dbReference type="Pfam" id="PF02008">
    <property type="entry name" value="zf-CXXC"/>
    <property type="match status" value="1"/>
</dbReference>
<dbReference type="PANTHER" id="PTHR23123">
    <property type="entry name" value="PHD/F-BOX CONTAINING PROTEIN"/>
    <property type="match status" value="1"/>
</dbReference>
<dbReference type="InterPro" id="IPR041667">
    <property type="entry name" value="Cupin_8"/>
</dbReference>
<dbReference type="SUPFAM" id="SSF51197">
    <property type="entry name" value="Clavaminate synthase-like"/>
    <property type="match status" value="1"/>
</dbReference>
<dbReference type="SUPFAM" id="SSF52047">
    <property type="entry name" value="RNI-like"/>
    <property type="match status" value="1"/>
</dbReference>
<evidence type="ECO:0000313" key="23">
    <source>
        <dbReference type="Proteomes" id="UP001151699"/>
    </source>
</evidence>
<evidence type="ECO:0000256" key="3">
    <source>
        <dbReference type="ARBA" id="ARBA00008037"/>
    </source>
</evidence>
<keyword evidence="23" id="KW-1185">Reference proteome</keyword>
<evidence type="ECO:0000256" key="11">
    <source>
        <dbReference type="ARBA" id="ARBA00023002"/>
    </source>
</evidence>
<keyword evidence="12" id="KW-0408">Iron</keyword>
<dbReference type="CDD" id="cd15555">
    <property type="entry name" value="PHD_KDM2A_2B"/>
    <property type="match status" value="1"/>
</dbReference>
<reference evidence="22" key="1">
    <citation type="submission" date="2022-07" db="EMBL/GenBank/DDBJ databases">
        <authorList>
            <person name="Trinca V."/>
            <person name="Uliana J.V.C."/>
            <person name="Torres T.T."/>
            <person name="Ward R.J."/>
            <person name="Monesi N."/>
        </authorList>
    </citation>
    <scope>NUCLEOTIDE SEQUENCE</scope>
    <source>
        <strain evidence="22">HSMRA1968</strain>
        <tissue evidence="22">Whole embryos</tissue>
    </source>
</reference>
<dbReference type="InterPro" id="IPR024934">
    <property type="entry name" value="Rubredoxin-like_dom"/>
</dbReference>
<evidence type="ECO:0000256" key="6">
    <source>
        <dbReference type="ARBA" id="ARBA00022723"/>
    </source>
</evidence>
<dbReference type="PROSITE" id="PS51058">
    <property type="entry name" value="ZF_CXXC"/>
    <property type="match status" value="1"/>
</dbReference>
<dbReference type="InterPro" id="IPR001810">
    <property type="entry name" value="F-box_dom"/>
</dbReference>
<dbReference type="InterPro" id="IPR003347">
    <property type="entry name" value="JmjC_dom"/>
</dbReference>
<feature type="domain" description="JmjC" evidence="21">
    <location>
        <begin position="94"/>
        <end position="262"/>
    </location>
</feature>
<comment type="caution">
    <text evidence="22">The sequence shown here is derived from an EMBL/GenBank/DDBJ whole genome shotgun (WGS) entry which is preliminary data.</text>
</comment>
<evidence type="ECO:0000256" key="8">
    <source>
        <dbReference type="ARBA" id="ARBA00022833"/>
    </source>
</evidence>
<evidence type="ECO:0000256" key="15">
    <source>
        <dbReference type="ARBA" id="ARBA00023242"/>
    </source>
</evidence>
<evidence type="ECO:0000256" key="17">
    <source>
        <dbReference type="PROSITE-ProRule" id="PRU00509"/>
    </source>
</evidence>
<evidence type="ECO:0000313" key="22">
    <source>
        <dbReference type="EMBL" id="KAJ6632951.1"/>
    </source>
</evidence>
<name>A0A9Q0MKD3_9DIPT</name>
<feature type="region of interest" description="Disordered" evidence="18">
    <location>
        <begin position="596"/>
        <end position="636"/>
    </location>
</feature>
<evidence type="ECO:0000259" key="19">
    <source>
        <dbReference type="PROSITE" id="PS50903"/>
    </source>
</evidence>
<evidence type="ECO:0000256" key="1">
    <source>
        <dbReference type="ARBA" id="ARBA00001954"/>
    </source>
</evidence>
<dbReference type="SMART" id="SM00558">
    <property type="entry name" value="JmjC"/>
    <property type="match status" value="1"/>
</dbReference>
<feature type="compositionally biased region" description="Polar residues" evidence="18">
    <location>
        <begin position="399"/>
        <end position="424"/>
    </location>
</feature>
<evidence type="ECO:0000256" key="9">
    <source>
        <dbReference type="ARBA" id="ARBA00022853"/>
    </source>
</evidence>
<dbReference type="GO" id="GO:0003677">
    <property type="term" value="F:DNA binding"/>
    <property type="evidence" value="ECO:0007669"/>
    <property type="project" value="InterPro"/>
</dbReference>
<dbReference type="GO" id="GO:0005506">
    <property type="term" value="F:iron ion binding"/>
    <property type="evidence" value="ECO:0007669"/>
    <property type="project" value="InterPro"/>
</dbReference>
<proteinExistence type="inferred from homology"/>
<comment type="catalytic activity">
    <reaction evidence="16">
        <text>N(6),N(6)-dimethyl-L-lysyl(36)-[histone H3] + 2 2-oxoglutarate + 2 O2 = L-lysyl(36)-[histone H3] + 2 formaldehyde + 2 succinate + 2 CO2</text>
        <dbReference type="Rhea" id="RHEA:42032"/>
        <dbReference type="Rhea" id="RHEA-COMP:9785"/>
        <dbReference type="Rhea" id="RHEA-COMP:9787"/>
        <dbReference type="ChEBI" id="CHEBI:15379"/>
        <dbReference type="ChEBI" id="CHEBI:16526"/>
        <dbReference type="ChEBI" id="CHEBI:16810"/>
        <dbReference type="ChEBI" id="CHEBI:16842"/>
        <dbReference type="ChEBI" id="CHEBI:29969"/>
        <dbReference type="ChEBI" id="CHEBI:30031"/>
        <dbReference type="ChEBI" id="CHEBI:61976"/>
        <dbReference type="EC" id="1.14.11.27"/>
    </reaction>
</comment>
<evidence type="ECO:0000256" key="4">
    <source>
        <dbReference type="ARBA" id="ARBA00013246"/>
    </source>
</evidence>
<dbReference type="InterPro" id="IPR013083">
    <property type="entry name" value="Znf_RING/FYVE/PHD"/>
</dbReference>
<dbReference type="Pfam" id="PF16866">
    <property type="entry name" value="PHD_4"/>
    <property type="match status" value="1"/>
</dbReference>
<keyword evidence="9" id="KW-0156">Chromatin regulator</keyword>
<comment type="cofactor">
    <cofactor evidence="1">
        <name>Fe(2+)</name>
        <dbReference type="ChEBI" id="CHEBI:29033"/>
    </cofactor>
</comment>
<keyword evidence="11" id="KW-0560">Oxidoreductase</keyword>
<feature type="region of interest" description="Disordered" evidence="18">
    <location>
        <begin position="392"/>
        <end position="458"/>
    </location>
</feature>
<accession>A0A9Q0MKD3</accession>
<evidence type="ECO:0000259" key="20">
    <source>
        <dbReference type="PROSITE" id="PS51058"/>
    </source>
</evidence>
<keyword evidence="14" id="KW-0804">Transcription</keyword>
<evidence type="ECO:0000256" key="10">
    <source>
        <dbReference type="ARBA" id="ARBA00022964"/>
    </source>
</evidence>
<comment type="subcellular location">
    <subcellularLocation>
        <location evidence="2">Nucleus</location>
    </subcellularLocation>
</comment>
<dbReference type="OrthoDB" id="5876800at2759"/>
<keyword evidence="13" id="KW-0805">Transcription regulation</keyword>
<dbReference type="GO" id="GO:0005634">
    <property type="term" value="C:nucleus"/>
    <property type="evidence" value="ECO:0007669"/>
    <property type="project" value="UniProtKB-SubCell"/>
</dbReference>
<dbReference type="Pfam" id="PF25372">
    <property type="entry name" value="DUF7885"/>
    <property type="match status" value="1"/>
</dbReference>
<keyword evidence="15" id="KW-0539">Nucleus</keyword>
<dbReference type="Gene3D" id="3.80.10.10">
    <property type="entry name" value="Ribonuclease Inhibitor"/>
    <property type="match status" value="1"/>
</dbReference>
<dbReference type="GO" id="GO:0008270">
    <property type="term" value="F:zinc ion binding"/>
    <property type="evidence" value="ECO:0007669"/>
    <property type="project" value="UniProtKB-KW"/>
</dbReference>
<dbReference type="InterPro" id="IPR002857">
    <property type="entry name" value="Znf_CXXC"/>
</dbReference>
<organism evidence="22 23">
    <name type="scientific">Pseudolycoriella hygida</name>
    <dbReference type="NCBI Taxonomy" id="35572"/>
    <lineage>
        <taxon>Eukaryota</taxon>
        <taxon>Metazoa</taxon>
        <taxon>Ecdysozoa</taxon>
        <taxon>Arthropoda</taxon>
        <taxon>Hexapoda</taxon>
        <taxon>Insecta</taxon>
        <taxon>Pterygota</taxon>
        <taxon>Neoptera</taxon>
        <taxon>Endopterygota</taxon>
        <taxon>Diptera</taxon>
        <taxon>Nematocera</taxon>
        <taxon>Sciaroidea</taxon>
        <taxon>Sciaridae</taxon>
        <taxon>Pseudolycoriella</taxon>
    </lineage>
</organism>
<dbReference type="InterPro" id="IPR050690">
    <property type="entry name" value="JHDM1_Histone_Demethylase"/>
</dbReference>
<evidence type="ECO:0000256" key="7">
    <source>
        <dbReference type="ARBA" id="ARBA00022771"/>
    </source>
</evidence>
<dbReference type="FunFam" id="2.60.120.650:FF:000005">
    <property type="entry name" value="lysine-specific demethylase 2A isoform X1"/>
    <property type="match status" value="1"/>
</dbReference>
<dbReference type="Gene3D" id="1.20.58.1360">
    <property type="match status" value="1"/>
</dbReference>
<dbReference type="Proteomes" id="UP001151699">
    <property type="component" value="Unassembled WGS sequence"/>
</dbReference>
<dbReference type="EC" id="1.14.11.27" evidence="4"/>
<dbReference type="CDD" id="cd21783">
    <property type="entry name" value="CTD_Jhd1-like"/>
    <property type="match status" value="1"/>
</dbReference>
<evidence type="ECO:0000256" key="5">
    <source>
        <dbReference type="ARBA" id="ARBA00022491"/>
    </source>
</evidence>
<dbReference type="Gene3D" id="3.30.40.10">
    <property type="entry name" value="Zinc/RING finger domain, C3HC4 (zinc finger)"/>
    <property type="match status" value="1"/>
</dbReference>
<keyword evidence="10" id="KW-0223">Dioxygenase</keyword>
<dbReference type="InterPro" id="IPR057207">
    <property type="entry name" value="FBXL15_LRR"/>
</dbReference>
<dbReference type="PROSITE" id="PS50903">
    <property type="entry name" value="RUBREDOXIN_LIKE"/>
    <property type="match status" value="1"/>
</dbReference>
<dbReference type="InterPro" id="IPR006553">
    <property type="entry name" value="Leu-rich_rpt_Cys-con_subtyp"/>
</dbReference>
<dbReference type="Pfam" id="PF13621">
    <property type="entry name" value="Cupin_8"/>
    <property type="match status" value="1"/>
</dbReference>
<dbReference type="SMART" id="SM00367">
    <property type="entry name" value="LRR_CC"/>
    <property type="match status" value="4"/>
</dbReference>
<dbReference type="PROSITE" id="PS51184">
    <property type="entry name" value="JMJC"/>
    <property type="match status" value="1"/>
</dbReference>
<evidence type="ECO:0000259" key="21">
    <source>
        <dbReference type="PROSITE" id="PS51184"/>
    </source>
</evidence>
<keyword evidence="8" id="KW-0862">Zinc</keyword>
<dbReference type="AlphaFoldDB" id="A0A9Q0MKD3"/>
<evidence type="ECO:0000256" key="14">
    <source>
        <dbReference type="ARBA" id="ARBA00023163"/>
    </source>
</evidence>
<dbReference type="Pfam" id="PF12937">
    <property type="entry name" value="F-box-like"/>
    <property type="match status" value="1"/>
</dbReference>
<keyword evidence="6" id="KW-0479">Metal-binding</keyword>
<gene>
    <name evidence="22" type="primary">Kdm2</name>
    <name evidence="22" type="ORF">Bhyg_16470</name>
</gene>